<keyword evidence="1" id="KW-1133">Transmembrane helix</keyword>
<dbReference type="AlphaFoldDB" id="A0A975SW57"/>
<gene>
    <name evidence="3" type="ORF">KRR39_12365</name>
</gene>
<reference evidence="3" key="1">
    <citation type="submission" date="2021-06" db="EMBL/GenBank/DDBJ databases">
        <title>Complete genome sequence of Nocardioides sp. G188.</title>
        <authorList>
            <person name="Im W.-T."/>
        </authorList>
    </citation>
    <scope>NUCLEOTIDE SEQUENCE</scope>
    <source>
        <strain evidence="3">G188</strain>
    </source>
</reference>
<evidence type="ECO:0000256" key="1">
    <source>
        <dbReference type="SAM" id="Phobius"/>
    </source>
</evidence>
<evidence type="ECO:0000313" key="3">
    <source>
        <dbReference type="EMBL" id="QWZ06399.1"/>
    </source>
</evidence>
<evidence type="ECO:0008006" key="5">
    <source>
        <dbReference type="Google" id="ProtNLM"/>
    </source>
</evidence>
<keyword evidence="1" id="KW-0812">Transmembrane</keyword>
<name>A0A975SW57_9ACTN</name>
<dbReference type="KEGG" id="nps:KRR39_12365"/>
<evidence type="ECO:0000256" key="2">
    <source>
        <dbReference type="SAM" id="SignalP"/>
    </source>
</evidence>
<feature type="signal peptide" evidence="2">
    <location>
        <begin position="1"/>
        <end position="31"/>
    </location>
</feature>
<evidence type="ECO:0000313" key="4">
    <source>
        <dbReference type="Proteomes" id="UP000683575"/>
    </source>
</evidence>
<feature type="chain" id="PRO_5037054907" description="Secreted protein" evidence="2">
    <location>
        <begin position="32"/>
        <end position="244"/>
    </location>
</feature>
<protein>
    <recommendedName>
        <fullName evidence="5">Secreted protein</fullName>
    </recommendedName>
</protein>
<dbReference type="RefSeq" id="WP_216937299.1">
    <property type="nucleotide sequence ID" value="NZ_CP077062.1"/>
</dbReference>
<organism evidence="3 4">
    <name type="scientific">Nocardioides panacis</name>
    <dbReference type="NCBI Taxonomy" id="2849501"/>
    <lineage>
        <taxon>Bacteria</taxon>
        <taxon>Bacillati</taxon>
        <taxon>Actinomycetota</taxon>
        <taxon>Actinomycetes</taxon>
        <taxon>Propionibacteriales</taxon>
        <taxon>Nocardioidaceae</taxon>
        <taxon>Nocardioides</taxon>
    </lineage>
</organism>
<accession>A0A975SW57</accession>
<feature type="transmembrane region" description="Helical" evidence="1">
    <location>
        <begin position="216"/>
        <end position="237"/>
    </location>
</feature>
<keyword evidence="4" id="KW-1185">Reference proteome</keyword>
<dbReference type="NCBIfam" id="NF040672">
    <property type="entry name" value="SCO2322_fam"/>
    <property type="match status" value="1"/>
</dbReference>
<dbReference type="InterPro" id="IPR047703">
    <property type="entry name" value="SCO2322-like"/>
</dbReference>
<dbReference type="Proteomes" id="UP000683575">
    <property type="component" value="Chromosome"/>
</dbReference>
<proteinExistence type="predicted"/>
<keyword evidence="2" id="KW-0732">Signal</keyword>
<keyword evidence="1" id="KW-0472">Membrane</keyword>
<sequence length="244" mass="24438">MATPLRRTLGALGALVLALLVVAGTARTADAADGYKYWNYFHVEGGKYAFAQTGPADFTPKDGTVEAYRYGLSTAADGLPPRTDATTYTVEDICAGTEAGSGEKLVGVLLDYGTAADADGGQTPPAPRAACAAVPTAANGQQVLDAVADLRLDKGLTCGIDGYPASGCSVTVKNPPSAAAAATVDFALPEAASATASPDAAGTADQAASETDDGGVPWTLIVVVVVVVAIGAASFVLSRRGKNL</sequence>
<dbReference type="EMBL" id="CP077062">
    <property type="protein sequence ID" value="QWZ06399.1"/>
    <property type="molecule type" value="Genomic_DNA"/>
</dbReference>